<organism evidence="2 3">
    <name type="scientific">Streptococcus thermophilus M17PTZA496</name>
    <dbReference type="NCBI Taxonomy" id="1433289"/>
    <lineage>
        <taxon>Bacteria</taxon>
        <taxon>Bacillati</taxon>
        <taxon>Bacillota</taxon>
        <taxon>Bacilli</taxon>
        <taxon>Lactobacillales</taxon>
        <taxon>Streptococcaceae</taxon>
        <taxon>Streptococcus</taxon>
    </lineage>
</organism>
<feature type="chain" id="PRO_5002401319" evidence="1">
    <location>
        <begin position="26"/>
        <end position="80"/>
    </location>
</feature>
<dbReference type="EMBL" id="AZJT01000046">
    <property type="protein sequence ID" value="ETW89565.1"/>
    <property type="molecule type" value="Genomic_DNA"/>
</dbReference>
<dbReference type="AlphaFoldDB" id="A0A0E2Q1E7"/>
<sequence length="80" mass="8447">MRTKDFIYYDSAAVLLAVTTQVAQADEVATQTPSVTEGNQCQPAATSKVAKASSPAVSTVSCFTEFRGCNGINFSNIFSC</sequence>
<dbReference type="HOGENOM" id="CLU_2453465_0_0_9"/>
<evidence type="ECO:0000256" key="1">
    <source>
        <dbReference type="SAM" id="SignalP"/>
    </source>
</evidence>
<evidence type="ECO:0000313" key="3">
    <source>
        <dbReference type="Proteomes" id="UP000024559"/>
    </source>
</evidence>
<accession>A0A0E2Q1E7</accession>
<reference evidence="3" key="1">
    <citation type="submission" date="2013-12" db="EMBL/GenBank/DDBJ databases">
        <title>Genome sequences of Streptococcus thermophilus strains MTH17CL396 and M17PTZA496 isolated from Fontina cheese in Valle d'Aosta region (Italy).</title>
        <authorList>
            <person name="Treu L."/>
            <person name="Giacomini A."/>
            <person name="Corich V."/>
            <person name="Vendramin V."/>
            <person name="Bovo B."/>
        </authorList>
    </citation>
    <scope>NUCLEOTIDE SEQUENCE [LARGE SCALE GENOMIC DNA]</scope>
    <source>
        <strain evidence="3">M17PTZA496</strain>
    </source>
</reference>
<comment type="caution">
    <text evidence="2">The sequence shown here is derived from an EMBL/GenBank/DDBJ whole genome shotgun (WGS) entry which is preliminary data.</text>
</comment>
<dbReference type="Proteomes" id="UP000024559">
    <property type="component" value="Chromosome"/>
</dbReference>
<gene>
    <name evidence="2" type="ORF">X841_05940</name>
</gene>
<evidence type="ECO:0000313" key="2">
    <source>
        <dbReference type="EMBL" id="ETW89565.1"/>
    </source>
</evidence>
<name>A0A0E2Q1E7_STRTR</name>
<dbReference type="PATRIC" id="fig|1433289.7.peg.1217"/>
<feature type="signal peptide" evidence="1">
    <location>
        <begin position="1"/>
        <end position="25"/>
    </location>
</feature>
<keyword evidence="1" id="KW-0732">Signal</keyword>
<protein>
    <submittedName>
        <fullName evidence="2">Uncharacterized protein</fullName>
    </submittedName>
</protein>
<dbReference type="RefSeq" id="WP_023909660.1">
    <property type="nucleotide sequence ID" value="NZ_CM002372.1"/>
</dbReference>
<proteinExistence type="predicted"/>